<dbReference type="InterPro" id="IPR013098">
    <property type="entry name" value="Ig_I-set"/>
</dbReference>
<dbReference type="Gene3D" id="2.60.40.10">
    <property type="entry name" value="Immunoglobulins"/>
    <property type="match status" value="4"/>
</dbReference>
<dbReference type="SMART" id="SM00409">
    <property type="entry name" value="IG"/>
    <property type="match status" value="5"/>
</dbReference>
<dbReference type="SMART" id="SM00408">
    <property type="entry name" value="IGc2"/>
    <property type="match status" value="4"/>
</dbReference>
<feature type="domain" description="Ig-like" evidence="1">
    <location>
        <begin position="356"/>
        <end position="448"/>
    </location>
</feature>
<dbReference type="AlphaFoldDB" id="A0A653BG83"/>
<sequence length="551" mass="61519">MVLSGLTRITMNLLLQPDYYRDASRFNLVGYGPEYRLEIPDAKLDFTGTYTIYAKNCHGDAKAIISLQIKVRDPSMPVGVMDRKKIGAVKVIPKIETELRDIRCCDGDSATFECKIEATPPPEIRWERAGKLLHLGGDFTAEFDGHIAKMTIAQVYPEDEGEYTCVAYNELGKAFTSACLVVDLPEEKDTLLREQLRRPAGLLDTPTPSSTPRVTPVRSVSPLVRRREVPAPLTASSVERVRRIRATAPKFYARPHDRVAEEGETVRFQCAVHGHPDPWVTWEKDGQSVTPTARIRITEKEDLRILEISQVTTTDSGSYRVILENNVGRTEASARLDVIRHRAYSSRGIRARSLSPRTTPFYSRGLMGTTALLGSRARLHCELRASPSASVRWYRDGLALEDPEKYRTYFDGHTAVLEIEKASQEDAGVYTCQVENENGRTETAGSLAVEEFRPPKILQDLPRNVSVIEGTPVKIDMKVGGSGPWDVIWSKDGCILPPDSRDFEQSVDADKGLIAITIPDVDTHDSGDYRCEVYNLYGDAFSTCRVQVHGK</sequence>
<dbReference type="InterPro" id="IPR003599">
    <property type="entry name" value="Ig_sub"/>
</dbReference>
<dbReference type="PANTHER" id="PTHR47633:SF4">
    <property type="entry name" value="MYOPALLADIN ISOFORM X1"/>
    <property type="match status" value="1"/>
</dbReference>
<dbReference type="EMBL" id="CAACVG010000395">
    <property type="protein sequence ID" value="VEN34025.1"/>
    <property type="molecule type" value="Genomic_DNA"/>
</dbReference>
<proteinExistence type="predicted"/>
<dbReference type="FunFam" id="2.60.40.10:FF:001452">
    <property type="entry name" value="Uncharacterized protein, isoform F"/>
    <property type="match status" value="1"/>
</dbReference>
<feature type="domain" description="Ig-like" evidence="1">
    <location>
        <begin position="249"/>
        <end position="337"/>
    </location>
</feature>
<dbReference type="InterPro" id="IPR013783">
    <property type="entry name" value="Ig-like_fold"/>
</dbReference>
<keyword evidence="3" id="KW-1185">Reference proteome</keyword>
<reference evidence="2 3" key="1">
    <citation type="submission" date="2019-01" db="EMBL/GenBank/DDBJ databases">
        <authorList>
            <person name="Sayadi A."/>
        </authorList>
    </citation>
    <scope>NUCLEOTIDE SEQUENCE [LARGE SCALE GENOMIC DNA]</scope>
</reference>
<name>A0A653BG83_CALMS</name>
<feature type="domain" description="Ig-like" evidence="1">
    <location>
        <begin position="93"/>
        <end position="176"/>
    </location>
</feature>
<feature type="domain" description="Ig-like" evidence="1">
    <location>
        <begin position="455"/>
        <end position="549"/>
    </location>
</feature>
<dbReference type="OrthoDB" id="10260894at2759"/>
<evidence type="ECO:0000313" key="2">
    <source>
        <dbReference type="EMBL" id="VEN34025.1"/>
    </source>
</evidence>
<accession>A0A653BG83</accession>
<evidence type="ECO:0000313" key="3">
    <source>
        <dbReference type="Proteomes" id="UP000410492"/>
    </source>
</evidence>
<dbReference type="InterPro" id="IPR003598">
    <property type="entry name" value="Ig_sub2"/>
</dbReference>
<dbReference type="Pfam" id="PF07679">
    <property type="entry name" value="I-set"/>
    <property type="match status" value="4"/>
</dbReference>
<dbReference type="InterPro" id="IPR036179">
    <property type="entry name" value="Ig-like_dom_sf"/>
</dbReference>
<dbReference type="Proteomes" id="UP000410492">
    <property type="component" value="Unassembled WGS sequence"/>
</dbReference>
<dbReference type="InterPro" id="IPR007110">
    <property type="entry name" value="Ig-like_dom"/>
</dbReference>
<gene>
    <name evidence="2" type="ORF">CALMAC_LOCUS366</name>
</gene>
<feature type="non-terminal residue" evidence="2">
    <location>
        <position position="551"/>
    </location>
</feature>
<dbReference type="CDD" id="cd00096">
    <property type="entry name" value="Ig"/>
    <property type="match status" value="1"/>
</dbReference>
<dbReference type="FunFam" id="2.60.40.10:FF:000612">
    <property type="entry name" value="palladin isoform X1"/>
    <property type="match status" value="1"/>
</dbReference>
<evidence type="ECO:0000259" key="1">
    <source>
        <dbReference type="PROSITE" id="PS50835"/>
    </source>
</evidence>
<dbReference type="PROSITE" id="PS50835">
    <property type="entry name" value="IG_LIKE"/>
    <property type="match status" value="4"/>
</dbReference>
<dbReference type="FunFam" id="2.60.40.10:FF:000022">
    <property type="entry name" value="Cardiac titin"/>
    <property type="match status" value="1"/>
</dbReference>
<protein>
    <recommendedName>
        <fullName evidence="1">Ig-like domain-containing protein</fullName>
    </recommendedName>
</protein>
<dbReference type="SUPFAM" id="SSF48726">
    <property type="entry name" value="Immunoglobulin"/>
    <property type="match status" value="5"/>
</dbReference>
<dbReference type="PANTHER" id="PTHR47633">
    <property type="entry name" value="IMMUNOGLOBULIN"/>
    <property type="match status" value="1"/>
</dbReference>
<organism evidence="2 3">
    <name type="scientific">Callosobruchus maculatus</name>
    <name type="common">Southern cowpea weevil</name>
    <name type="synonym">Pulse bruchid</name>
    <dbReference type="NCBI Taxonomy" id="64391"/>
    <lineage>
        <taxon>Eukaryota</taxon>
        <taxon>Metazoa</taxon>
        <taxon>Ecdysozoa</taxon>
        <taxon>Arthropoda</taxon>
        <taxon>Hexapoda</taxon>
        <taxon>Insecta</taxon>
        <taxon>Pterygota</taxon>
        <taxon>Neoptera</taxon>
        <taxon>Endopterygota</taxon>
        <taxon>Coleoptera</taxon>
        <taxon>Polyphaga</taxon>
        <taxon>Cucujiformia</taxon>
        <taxon>Chrysomeloidea</taxon>
        <taxon>Chrysomelidae</taxon>
        <taxon>Bruchinae</taxon>
        <taxon>Bruchini</taxon>
        <taxon>Callosobruchus</taxon>
    </lineage>
</organism>